<evidence type="ECO:0000259" key="7">
    <source>
        <dbReference type="PROSITE" id="PS50090"/>
    </source>
</evidence>
<dbReference type="PROSITE" id="PS51294">
    <property type="entry name" value="HTH_MYB"/>
    <property type="match status" value="3"/>
</dbReference>
<dbReference type="SMART" id="SM00717">
    <property type="entry name" value="SANT"/>
    <property type="match status" value="5"/>
</dbReference>
<name>A0A8C4Z1S9_GADMO</name>
<evidence type="ECO:0000256" key="4">
    <source>
        <dbReference type="ARBA" id="ARBA00023242"/>
    </source>
</evidence>
<protein>
    <recommendedName>
        <fullName evidence="11">snRNA-activating protein complex subunit 4</fullName>
    </recommendedName>
</protein>
<feature type="domain" description="Myb-like" evidence="7">
    <location>
        <begin position="417"/>
        <end position="468"/>
    </location>
</feature>
<proteinExistence type="predicted"/>
<organism evidence="9 10">
    <name type="scientific">Gadus morhua</name>
    <name type="common">Atlantic cod</name>
    <dbReference type="NCBI Taxonomy" id="8049"/>
    <lineage>
        <taxon>Eukaryota</taxon>
        <taxon>Metazoa</taxon>
        <taxon>Chordata</taxon>
        <taxon>Craniata</taxon>
        <taxon>Vertebrata</taxon>
        <taxon>Euteleostomi</taxon>
        <taxon>Actinopterygii</taxon>
        <taxon>Neopterygii</taxon>
        <taxon>Teleostei</taxon>
        <taxon>Neoteleostei</taxon>
        <taxon>Acanthomorphata</taxon>
        <taxon>Zeiogadaria</taxon>
        <taxon>Gadariae</taxon>
        <taxon>Gadiformes</taxon>
        <taxon>Gadoidei</taxon>
        <taxon>Gadidae</taxon>
        <taxon>Gadus</taxon>
    </lineage>
</organism>
<feature type="coiled-coil region" evidence="5">
    <location>
        <begin position="57"/>
        <end position="84"/>
    </location>
</feature>
<accession>A0A8C4Z1S9</accession>
<dbReference type="PROSITE" id="PS50090">
    <property type="entry name" value="MYB_LIKE"/>
    <property type="match status" value="4"/>
</dbReference>
<feature type="domain" description="Myb-like" evidence="7">
    <location>
        <begin position="362"/>
        <end position="416"/>
    </location>
</feature>
<dbReference type="Gene3D" id="1.10.10.60">
    <property type="entry name" value="Homeodomain-like"/>
    <property type="match status" value="4"/>
</dbReference>
<feature type="region of interest" description="Disordered" evidence="6">
    <location>
        <begin position="25"/>
        <end position="46"/>
    </location>
</feature>
<dbReference type="Ensembl" id="ENSGMOT00000005693.2">
    <property type="protein sequence ID" value="ENSGMOP00000005528.2"/>
    <property type="gene ID" value="ENSGMOG00000005165.2"/>
</dbReference>
<dbReference type="GO" id="GO:0042795">
    <property type="term" value="P:snRNA transcription by RNA polymerase II"/>
    <property type="evidence" value="ECO:0007669"/>
    <property type="project" value="TreeGrafter"/>
</dbReference>
<keyword evidence="4" id="KW-0539">Nucleus</keyword>
<dbReference type="Proteomes" id="UP000694546">
    <property type="component" value="Chromosome 6"/>
</dbReference>
<sequence length="1196" mass="134134">MSLSLAEERDRVRRQIEELEQNLGAAPVDLDLLSSDASSDDGSDDEIQLVEQSHQVSSGLLAERDQIQQEIEELQTALQSQNDICLSVNDGNDSGESEGELDVPETEEGCLQVNLVYQQVLIDSLSQLEHLLNQNRRAQKELLFQMNGPTRDIRDPSKVYLGRFHKPYFKDKLTGLHISCLTACRNLSQKFDTKSLGFLTNLPKWEGWQKTLLINAVSKDSLKRQIQPKLSKVDYLSQKMYKAREEEKEALSEQIGQLEKDIQQLRTQKEEDLVGGRYDEHDWQKISNIDFEGTREADDLRQFWQNFLHPSVNKSTWTPQELERLDELVKEHKERDWEGIAEELGTGRTVFMCFQTYQRFLSKNLKKSLWSAEEDEVLRELVDKMRIGNFIPYTQMSYFIEGRDPSQLMYRWSQVLDPALRKGPWSKEEDKALLRSVARLGERNWSKIRLEVPGRSDGACRDRYCDCLKEGIKRGPFDAQEIALLVTLVEKHGVGRWSRIAAEIPNRYDAQCLREWRKFVKKNATLTLLEKDIPVQKMKGRRLPAGKRDIKKEEEEVLLTESSEDEDEDKDEVVYMDSDDEKMKQVVEAEPPENIKCPTKEKRAALDTFSYQVVERPCFGPVQHREKRVRSTLVDARGNLLETLFGMEPRVLRCGSQHSPLALLQVSCSELFDFLTRCADCTPNSFSQNKPGKRRRFARNNPSMDYRLMAAVTPWIGKLLVPDPNAGGKTGAYALRQRMQPLSLGSTPIFRLFLQVLRVDLLSCKVIIEKKQREARVPPPRLRPHIPNPTTVQGMLHEKLKRAQGRKELQKCLPQLVQFPAQQPLLQQAQAPPSPQVSLMRIPQMAPQSPSMPPNVHPCSRPGAPSTFHPVMQPVVPPQMAALRFTPPRGLVPRQQSPGAVRLLPRIAPAPSPAKALLPIQAPPWLSSSSAATPAGPASLLSQGSAPLRGAKRGRTPNLSPIVHPSVFTAIPPATVSTAVPPPSVPTAVRPAVVSTCPAPLSPHPQGLPPSPRPQWRQVAPGPAGLLARPFPVSVPCHSSAVAPAPLRREALQFDPALMFCEPADEVQLWMRGAGGLKAPGLSVALPYLPPFVASLDSLHALLASKEYLSKNAFLLREATAEENVAAVRKLVAKHCAGNPAYQMLKARFLSCFTVPALLATIQPIKELMVLNPARKETEVSFTSVVSFISSHFVLS</sequence>
<evidence type="ECO:0000256" key="3">
    <source>
        <dbReference type="ARBA" id="ARBA00023163"/>
    </source>
</evidence>
<keyword evidence="10" id="KW-1185">Reference proteome</keyword>
<dbReference type="InterPro" id="IPR009057">
    <property type="entry name" value="Homeodomain-like_sf"/>
</dbReference>
<dbReference type="AlphaFoldDB" id="A0A8C4Z1S9"/>
<dbReference type="SUPFAM" id="SSF46689">
    <property type="entry name" value="Homeodomain-like"/>
    <property type="match status" value="3"/>
</dbReference>
<evidence type="ECO:0000259" key="8">
    <source>
        <dbReference type="PROSITE" id="PS51294"/>
    </source>
</evidence>
<reference evidence="9" key="1">
    <citation type="submission" date="2025-08" db="UniProtKB">
        <authorList>
            <consortium name="Ensembl"/>
        </authorList>
    </citation>
    <scope>IDENTIFICATION</scope>
</reference>
<dbReference type="OMA" id="CACIERT"/>
<evidence type="ECO:0000256" key="2">
    <source>
        <dbReference type="ARBA" id="ARBA00023125"/>
    </source>
</evidence>
<feature type="domain" description="HTH myb-type" evidence="8">
    <location>
        <begin position="417"/>
        <end position="472"/>
    </location>
</feature>
<evidence type="ECO:0000313" key="10">
    <source>
        <dbReference type="Proteomes" id="UP000694546"/>
    </source>
</evidence>
<dbReference type="CDD" id="cd00167">
    <property type="entry name" value="SANT"/>
    <property type="match status" value="4"/>
</dbReference>
<reference evidence="9" key="2">
    <citation type="submission" date="2025-09" db="UniProtKB">
        <authorList>
            <consortium name="Ensembl"/>
        </authorList>
    </citation>
    <scope>IDENTIFICATION</scope>
</reference>
<dbReference type="GeneTree" id="ENSGT00940000160404"/>
<dbReference type="InterPro" id="IPR001005">
    <property type="entry name" value="SANT/Myb"/>
</dbReference>
<dbReference type="PANTHER" id="PTHR46621:SF1">
    <property type="entry name" value="SNRNA-ACTIVATING PROTEIN COMPLEX SUBUNIT 4"/>
    <property type="match status" value="1"/>
</dbReference>
<dbReference type="GO" id="GO:0042796">
    <property type="term" value="P:snRNA transcription by RNA polymerase III"/>
    <property type="evidence" value="ECO:0007669"/>
    <property type="project" value="TreeGrafter"/>
</dbReference>
<evidence type="ECO:0000313" key="9">
    <source>
        <dbReference type="Ensembl" id="ENSGMOP00000005528.2"/>
    </source>
</evidence>
<evidence type="ECO:0000256" key="5">
    <source>
        <dbReference type="SAM" id="Coils"/>
    </source>
</evidence>
<dbReference type="GO" id="GO:0001006">
    <property type="term" value="F:RNA polymerase III type 3 promoter sequence-specific DNA binding"/>
    <property type="evidence" value="ECO:0007669"/>
    <property type="project" value="TreeGrafter"/>
</dbReference>
<dbReference type="InterPro" id="IPR051575">
    <property type="entry name" value="Myb-like_DNA-bd"/>
</dbReference>
<dbReference type="GO" id="GO:0000978">
    <property type="term" value="F:RNA polymerase II cis-regulatory region sequence-specific DNA binding"/>
    <property type="evidence" value="ECO:0007669"/>
    <property type="project" value="TreeGrafter"/>
</dbReference>
<feature type="domain" description="Myb-like" evidence="7">
    <location>
        <begin position="469"/>
        <end position="520"/>
    </location>
</feature>
<dbReference type="InterPro" id="IPR017930">
    <property type="entry name" value="Myb_dom"/>
</dbReference>
<feature type="region of interest" description="Disordered" evidence="6">
    <location>
        <begin position="927"/>
        <end position="960"/>
    </location>
</feature>
<feature type="domain" description="HTH myb-type" evidence="8">
    <location>
        <begin position="309"/>
        <end position="365"/>
    </location>
</feature>
<feature type="compositionally biased region" description="Low complexity" evidence="6">
    <location>
        <begin position="927"/>
        <end position="942"/>
    </location>
</feature>
<keyword evidence="3" id="KW-0804">Transcription</keyword>
<dbReference type="PANTHER" id="PTHR46621">
    <property type="entry name" value="SNRNA-ACTIVATING PROTEIN COMPLEX SUBUNIT 4"/>
    <property type="match status" value="1"/>
</dbReference>
<keyword evidence="1" id="KW-0805">Transcription regulation</keyword>
<dbReference type="GO" id="GO:0019185">
    <property type="term" value="C:snRNA-activating protein complex"/>
    <property type="evidence" value="ECO:0007669"/>
    <property type="project" value="TreeGrafter"/>
</dbReference>
<keyword evidence="2" id="KW-0238">DNA-binding</keyword>
<evidence type="ECO:0008006" key="11">
    <source>
        <dbReference type="Google" id="ProtNLM"/>
    </source>
</evidence>
<dbReference type="Pfam" id="PF13921">
    <property type="entry name" value="Myb_DNA-bind_6"/>
    <property type="match status" value="1"/>
</dbReference>
<keyword evidence="5" id="KW-0175">Coiled coil</keyword>
<feature type="domain" description="Myb-like" evidence="7">
    <location>
        <begin position="309"/>
        <end position="361"/>
    </location>
</feature>
<evidence type="ECO:0000256" key="6">
    <source>
        <dbReference type="SAM" id="MobiDB-lite"/>
    </source>
</evidence>
<evidence type="ECO:0000256" key="1">
    <source>
        <dbReference type="ARBA" id="ARBA00023015"/>
    </source>
</evidence>
<dbReference type="Pfam" id="PF00249">
    <property type="entry name" value="Myb_DNA-binding"/>
    <property type="match status" value="2"/>
</dbReference>
<feature type="domain" description="HTH myb-type" evidence="8">
    <location>
        <begin position="473"/>
        <end position="524"/>
    </location>
</feature>
<feature type="coiled-coil region" evidence="5">
    <location>
        <begin position="241"/>
        <end position="268"/>
    </location>
</feature>